<name>A0AA89CB98_PINIB</name>
<accession>A0AA89CB98</accession>
<feature type="region of interest" description="Disordered" evidence="1">
    <location>
        <begin position="236"/>
        <end position="261"/>
    </location>
</feature>
<evidence type="ECO:0000256" key="1">
    <source>
        <dbReference type="SAM" id="MobiDB-lite"/>
    </source>
</evidence>
<feature type="compositionally biased region" description="Basic residues" evidence="1">
    <location>
        <begin position="20"/>
        <end position="32"/>
    </location>
</feature>
<evidence type="ECO:0000313" key="3">
    <source>
        <dbReference type="Proteomes" id="UP001186944"/>
    </source>
</evidence>
<comment type="caution">
    <text evidence="2">The sequence shown here is derived from an EMBL/GenBank/DDBJ whole genome shotgun (WGS) entry which is preliminary data.</text>
</comment>
<protein>
    <submittedName>
        <fullName evidence="2">Uncharacterized protein</fullName>
    </submittedName>
</protein>
<feature type="compositionally biased region" description="Polar residues" evidence="1">
    <location>
        <begin position="327"/>
        <end position="340"/>
    </location>
</feature>
<evidence type="ECO:0000313" key="2">
    <source>
        <dbReference type="EMBL" id="KAK3103472.1"/>
    </source>
</evidence>
<feature type="region of interest" description="Disordered" evidence="1">
    <location>
        <begin position="297"/>
        <end position="343"/>
    </location>
</feature>
<organism evidence="2 3">
    <name type="scientific">Pinctada imbricata</name>
    <name type="common">Atlantic pearl-oyster</name>
    <name type="synonym">Pinctada martensii</name>
    <dbReference type="NCBI Taxonomy" id="66713"/>
    <lineage>
        <taxon>Eukaryota</taxon>
        <taxon>Metazoa</taxon>
        <taxon>Spiralia</taxon>
        <taxon>Lophotrochozoa</taxon>
        <taxon>Mollusca</taxon>
        <taxon>Bivalvia</taxon>
        <taxon>Autobranchia</taxon>
        <taxon>Pteriomorphia</taxon>
        <taxon>Pterioida</taxon>
        <taxon>Pterioidea</taxon>
        <taxon>Pteriidae</taxon>
        <taxon>Pinctada</taxon>
    </lineage>
</organism>
<reference evidence="2" key="1">
    <citation type="submission" date="2019-08" db="EMBL/GenBank/DDBJ databases">
        <title>The improved chromosome-level genome for the pearl oyster Pinctada fucata martensii using PacBio sequencing and Hi-C.</title>
        <authorList>
            <person name="Zheng Z."/>
        </authorList>
    </citation>
    <scope>NUCLEOTIDE SEQUENCE</scope>
    <source>
        <strain evidence="2">ZZ-2019</strain>
        <tissue evidence="2">Adductor muscle</tissue>
    </source>
</reference>
<feature type="compositionally biased region" description="Basic and acidic residues" evidence="1">
    <location>
        <begin position="244"/>
        <end position="253"/>
    </location>
</feature>
<dbReference type="EMBL" id="VSWD01000005">
    <property type="protein sequence ID" value="KAK3103472.1"/>
    <property type="molecule type" value="Genomic_DNA"/>
</dbReference>
<dbReference type="Proteomes" id="UP001186944">
    <property type="component" value="Unassembled WGS sequence"/>
</dbReference>
<keyword evidence="3" id="KW-1185">Reference proteome</keyword>
<sequence>MEQKPPRPRTLNISPPANKKCVRPSRQRRHGGSRNASELRMLANNIKEIIHDLSFQPTSEDSREKVSRRYIGISRSATYENQPRFSRRNIVSAYYDENRDGSAITRESGMHLMDRVTTTDRYNRGEPEDKATKRQSCPWDLSYFGQHEDRSLQILASELHHLREVREKEVTDLLKVNNKLQHNLFEADREISTLQQKSDTNEKRLDAMLNVYEKIRGNLKMCLGKVRDLEVIGSRFSTPINSDDESRSQRTDGGDASSGFNTMSSDISECLSLGATALGYEGKGDGEGSVCEKTRRNFLNGNDAGKDIDSISIDSRSTGPRDPSPPNNQSGGTNGSSPSPDRQLLGRLQADVDSLSQVNSDQSQEIERLRLDLSSCRKHVMSTQYQLEAVEIECSRLLAMEDQLVSVITLLRRARQMHIHRQILGDVVLSAVVTSDTDDEDAGRSLFVL</sequence>
<feature type="region of interest" description="Disordered" evidence="1">
    <location>
        <begin position="1"/>
        <end position="36"/>
    </location>
</feature>
<gene>
    <name evidence="2" type="ORF">FSP39_019486</name>
</gene>
<dbReference type="AlphaFoldDB" id="A0AA89CB98"/>
<proteinExistence type="predicted"/>